<evidence type="ECO:0000259" key="4">
    <source>
        <dbReference type="Pfam" id="PF14432"/>
    </source>
</evidence>
<dbReference type="AlphaFoldDB" id="A0A2Z6MH16"/>
<dbReference type="InterPro" id="IPR002885">
    <property type="entry name" value="PPR_rpt"/>
</dbReference>
<dbReference type="GO" id="GO:0008270">
    <property type="term" value="F:zinc ion binding"/>
    <property type="evidence" value="ECO:0007669"/>
    <property type="project" value="InterPro"/>
</dbReference>
<dbReference type="Proteomes" id="UP000242715">
    <property type="component" value="Unassembled WGS sequence"/>
</dbReference>
<proteinExistence type="inferred from homology"/>
<accession>A0A2Z6MH16</accession>
<feature type="domain" description="DYW" evidence="4">
    <location>
        <begin position="183"/>
        <end position="275"/>
    </location>
</feature>
<evidence type="ECO:0000256" key="3">
    <source>
        <dbReference type="PROSITE-ProRule" id="PRU00708"/>
    </source>
</evidence>
<evidence type="ECO:0000313" key="6">
    <source>
        <dbReference type="Proteomes" id="UP000242715"/>
    </source>
</evidence>
<dbReference type="EMBL" id="DF973112">
    <property type="protein sequence ID" value="GAU10986.1"/>
    <property type="molecule type" value="Genomic_DNA"/>
</dbReference>
<dbReference type="InterPro" id="IPR011990">
    <property type="entry name" value="TPR-like_helical_dom_sf"/>
</dbReference>
<evidence type="ECO:0000256" key="1">
    <source>
        <dbReference type="ARBA" id="ARBA00006643"/>
    </source>
</evidence>
<dbReference type="PANTHER" id="PTHR47926">
    <property type="entry name" value="PENTATRICOPEPTIDE REPEAT-CONTAINING PROTEIN"/>
    <property type="match status" value="1"/>
</dbReference>
<dbReference type="PROSITE" id="PS51375">
    <property type="entry name" value="PPR"/>
    <property type="match status" value="1"/>
</dbReference>
<dbReference type="Pfam" id="PF13041">
    <property type="entry name" value="PPR_2"/>
    <property type="match status" value="1"/>
</dbReference>
<feature type="repeat" description="PPR" evidence="3">
    <location>
        <begin position="114"/>
        <end position="148"/>
    </location>
</feature>
<comment type="similarity">
    <text evidence="1">Belongs to the PPR family. PCMP-H subfamily.</text>
</comment>
<dbReference type="InterPro" id="IPR046960">
    <property type="entry name" value="PPR_At4g14850-like_plant"/>
</dbReference>
<keyword evidence="6" id="KW-1185">Reference proteome</keyword>
<dbReference type="OrthoDB" id="185373at2759"/>
<evidence type="ECO:0000256" key="2">
    <source>
        <dbReference type="ARBA" id="ARBA00022737"/>
    </source>
</evidence>
<reference evidence="6" key="1">
    <citation type="journal article" date="2017" name="Front. Plant Sci.">
        <title>Climate Clever Clovers: New Paradigm to Reduce the Environmental Footprint of Ruminants by Breeding Low Methanogenic Forages Utilizing Haplotype Variation.</title>
        <authorList>
            <person name="Kaur P."/>
            <person name="Appels R."/>
            <person name="Bayer P.E."/>
            <person name="Keeble-Gagnere G."/>
            <person name="Wang J."/>
            <person name="Hirakawa H."/>
            <person name="Shirasawa K."/>
            <person name="Vercoe P."/>
            <person name="Stefanova K."/>
            <person name="Durmic Z."/>
            <person name="Nichols P."/>
            <person name="Revell C."/>
            <person name="Isobe S.N."/>
            <person name="Edwards D."/>
            <person name="Erskine W."/>
        </authorList>
    </citation>
    <scope>NUCLEOTIDE SEQUENCE [LARGE SCALE GENOMIC DNA]</scope>
    <source>
        <strain evidence="6">cv. Daliak</strain>
    </source>
</reference>
<evidence type="ECO:0000313" key="5">
    <source>
        <dbReference type="EMBL" id="GAU10986.1"/>
    </source>
</evidence>
<dbReference type="GO" id="GO:0009451">
    <property type="term" value="P:RNA modification"/>
    <property type="evidence" value="ECO:0007669"/>
    <property type="project" value="InterPro"/>
</dbReference>
<dbReference type="Pfam" id="PF14432">
    <property type="entry name" value="DYW_deaminase"/>
    <property type="match status" value="1"/>
</dbReference>
<dbReference type="InterPro" id="IPR032867">
    <property type="entry name" value="DYW_dom"/>
</dbReference>
<gene>
    <name evidence="5" type="ORF">TSUD_112790</name>
</gene>
<protein>
    <recommendedName>
        <fullName evidence="4">DYW domain-containing protein</fullName>
    </recommendedName>
</protein>
<dbReference type="Gene3D" id="1.25.40.10">
    <property type="entry name" value="Tetratricopeptide repeat domain"/>
    <property type="match status" value="1"/>
</dbReference>
<dbReference type="NCBIfam" id="TIGR00756">
    <property type="entry name" value="PPR"/>
    <property type="match status" value="1"/>
</dbReference>
<dbReference type="GO" id="GO:0003723">
    <property type="term" value="F:RNA binding"/>
    <property type="evidence" value="ECO:0007669"/>
    <property type="project" value="InterPro"/>
</dbReference>
<organism evidence="5 6">
    <name type="scientific">Trifolium subterraneum</name>
    <name type="common">Subterranean clover</name>
    <dbReference type="NCBI Taxonomy" id="3900"/>
    <lineage>
        <taxon>Eukaryota</taxon>
        <taxon>Viridiplantae</taxon>
        <taxon>Streptophyta</taxon>
        <taxon>Embryophyta</taxon>
        <taxon>Tracheophyta</taxon>
        <taxon>Spermatophyta</taxon>
        <taxon>Magnoliopsida</taxon>
        <taxon>eudicotyledons</taxon>
        <taxon>Gunneridae</taxon>
        <taxon>Pentapetalae</taxon>
        <taxon>rosids</taxon>
        <taxon>fabids</taxon>
        <taxon>Fabales</taxon>
        <taxon>Fabaceae</taxon>
        <taxon>Papilionoideae</taxon>
        <taxon>50 kb inversion clade</taxon>
        <taxon>NPAAA clade</taxon>
        <taxon>Hologalegina</taxon>
        <taxon>IRL clade</taxon>
        <taxon>Trifolieae</taxon>
        <taxon>Trifolium</taxon>
    </lineage>
</organism>
<sequence>MSFYSIQKTRQTSTISFLFNLFSISESSYHSLATQQTPFVHSFSPSPTTYCYTSLLQSCIDSKALNPGKQLHAQLCHLGIAYNEDLATKLVHLYAVSNSLPNARNLFDKIPKRNLFLWNVLIRGYAWNRPHDTAVSLYHTMLDYGLKPDNFTLPFVLKACSALSAIGEGRSIHELEGLMHEAGYAPDTGSVFHDVEEDEKTSMVCSHSERLAIAFGLISTSPGTRLLITKNLRICEDCHVAIKFISKITEREITVRDVNRYHHFKHGMCSCGDHW</sequence>
<keyword evidence="2" id="KW-0677">Repeat</keyword>
<name>A0A2Z6MH16_TRISU</name>